<gene>
    <name evidence="9" type="ORF">DXG03_008498</name>
</gene>
<sequence length="164" mass="18181">MSKSPITCHGQFTRPLSSQSLSSFLVLDSSTGKPAEGVFIRLQQFEVSTTGGPDIFQPLAKGYTNADGRCLDLLPPAGSLEEKAEKTALKAGQTYKIVFKTKEYFEQTGRASFYPWVEVSEKCFLQAQTSPHISQISFTIANPDEHYHIPLLISPYSYTTYRGS</sequence>
<evidence type="ECO:0000259" key="8">
    <source>
        <dbReference type="Pfam" id="PF00576"/>
    </source>
</evidence>
<dbReference type="InterPro" id="IPR023419">
    <property type="entry name" value="Transthyretin_CS"/>
</dbReference>
<comment type="subunit">
    <text evidence="4">Homotetramer.</text>
</comment>
<comment type="catalytic activity">
    <reaction evidence="1">
        <text>5-hydroxyisourate + H2O = 5-hydroxy-2-oxo-4-ureido-2,5-dihydro-1H-imidazole-5-carboxylate + H(+)</text>
        <dbReference type="Rhea" id="RHEA:23736"/>
        <dbReference type="ChEBI" id="CHEBI:15377"/>
        <dbReference type="ChEBI" id="CHEBI:15378"/>
        <dbReference type="ChEBI" id="CHEBI:18072"/>
        <dbReference type="ChEBI" id="CHEBI:58639"/>
        <dbReference type="EC" id="3.5.2.17"/>
    </reaction>
</comment>
<comment type="function">
    <text evidence="2">Catalyzes the hydrolysis of 5-hydroxyisourate (HIU) to 2-oxo-4-hydroxy-4-carboxy-5-ureidoimidazoline (OHCU).</text>
</comment>
<name>A0A9P7KGF9_9AGAR</name>
<dbReference type="SUPFAM" id="SSF49472">
    <property type="entry name" value="Transthyretin (synonym: prealbumin)"/>
    <property type="match status" value="1"/>
</dbReference>
<evidence type="ECO:0000313" key="9">
    <source>
        <dbReference type="EMBL" id="KAG5647775.1"/>
    </source>
</evidence>
<dbReference type="InterPro" id="IPR036817">
    <property type="entry name" value="Transthyretin/HIU_hydrolase_sf"/>
</dbReference>
<keyword evidence="10" id="KW-1185">Reference proteome</keyword>
<proteinExistence type="inferred from homology"/>
<dbReference type="PANTHER" id="PTHR10395">
    <property type="entry name" value="URICASE AND TRANSTHYRETIN-RELATED"/>
    <property type="match status" value="1"/>
</dbReference>
<protein>
    <recommendedName>
        <fullName evidence="5">hydroxyisourate hydrolase</fullName>
        <ecNumber evidence="5">3.5.2.17</ecNumber>
    </recommendedName>
</protein>
<dbReference type="Proteomes" id="UP000775547">
    <property type="component" value="Unassembled WGS sequence"/>
</dbReference>
<evidence type="ECO:0000256" key="5">
    <source>
        <dbReference type="ARBA" id="ARBA00012609"/>
    </source>
</evidence>
<dbReference type="InterPro" id="IPR023416">
    <property type="entry name" value="Transthyretin/HIU_hydrolase_d"/>
</dbReference>
<accession>A0A9P7KGF9</accession>
<dbReference type="PROSITE" id="PS00769">
    <property type="entry name" value="TRANSTHYRETIN_2"/>
    <property type="match status" value="1"/>
</dbReference>
<keyword evidence="6" id="KW-0659">Purine metabolism</keyword>
<organism evidence="9 10">
    <name type="scientific">Asterophora parasitica</name>
    <dbReference type="NCBI Taxonomy" id="117018"/>
    <lineage>
        <taxon>Eukaryota</taxon>
        <taxon>Fungi</taxon>
        <taxon>Dikarya</taxon>
        <taxon>Basidiomycota</taxon>
        <taxon>Agaricomycotina</taxon>
        <taxon>Agaricomycetes</taxon>
        <taxon>Agaricomycetidae</taxon>
        <taxon>Agaricales</taxon>
        <taxon>Tricholomatineae</taxon>
        <taxon>Lyophyllaceae</taxon>
        <taxon>Asterophora</taxon>
    </lineage>
</organism>
<comment type="caution">
    <text evidence="9">The sequence shown here is derived from an EMBL/GenBank/DDBJ whole genome shotgun (WGS) entry which is preliminary data.</text>
</comment>
<dbReference type="EC" id="3.5.2.17" evidence="5"/>
<dbReference type="Pfam" id="PF00576">
    <property type="entry name" value="Transthyretin"/>
    <property type="match status" value="2"/>
</dbReference>
<dbReference type="OrthoDB" id="10265230at2759"/>
<evidence type="ECO:0000256" key="7">
    <source>
        <dbReference type="ARBA" id="ARBA00022801"/>
    </source>
</evidence>
<dbReference type="GO" id="GO:0033971">
    <property type="term" value="F:hydroxyisourate hydrolase activity"/>
    <property type="evidence" value="ECO:0007669"/>
    <property type="project" value="UniProtKB-EC"/>
</dbReference>
<evidence type="ECO:0000256" key="4">
    <source>
        <dbReference type="ARBA" id="ARBA00011881"/>
    </source>
</evidence>
<comment type="similarity">
    <text evidence="3">Belongs to the transthyretin family. 5-hydroxyisourate hydrolase subfamily.</text>
</comment>
<evidence type="ECO:0000256" key="3">
    <source>
        <dbReference type="ARBA" id="ARBA00009850"/>
    </source>
</evidence>
<evidence type="ECO:0000256" key="6">
    <source>
        <dbReference type="ARBA" id="ARBA00022631"/>
    </source>
</evidence>
<feature type="domain" description="Transthyretin/hydroxyisourate hydrolase" evidence="8">
    <location>
        <begin position="135"/>
        <end position="163"/>
    </location>
</feature>
<dbReference type="Gene3D" id="2.60.40.180">
    <property type="entry name" value="Transthyretin/hydroxyisourate hydrolase domain"/>
    <property type="match status" value="1"/>
</dbReference>
<reference evidence="9" key="1">
    <citation type="submission" date="2020-07" db="EMBL/GenBank/DDBJ databases">
        <authorList>
            <person name="Nieuwenhuis M."/>
            <person name="Van De Peppel L.J.J."/>
        </authorList>
    </citation>
    <scope>NUCLEOTIDE SEQUENCE</scope>
    <source>
        <strain evidence="9">AP01</strain>
        <tissue evidence="9">Mycelium</tissue>
    </source>
</reference>
<keyword evidence="7" id="KW-0378">Hydrolase</keyword>
<evidence type="ECO:0000256" key="1">
    <source>
        <dbReference type="ARBA" id="ARBA00001043"/>
    </source>
</evidence>
<dbReference type="EMBL" id="JABCKV010000007">
    <property type="protein sequence ID" value="KAG5647775.1"/>
    <property type="molecule type" value="Genomic_DNA"/>
</dbReference>
<feature type="domain" description="Transthyretin/hydroxyisourate hydrolase" evidence="8">
    <location>
        <begin position="24"/>
        <end position="122"/>
    </location>
</feature>
<dbReference type="GO" id="GO:0006144">
    <property type="term" value="P:purine nucleobase metabolic process"/>
    <property type="evidence" value="ECO:0007669"/>
    <property type="project" value="UniProtKB-KW"/>
</dbReference>
<dbReference type="CDD" id="cd05822">
    <property type="entry name" value="TLP_HIUase"/>
    <property type="match status" value="1"/>
</dbReference>
<dbReference type="AlphaFoldDB" id="A0A9P7KGF9"/>
<evidence type="ECO:0000313" key="10">
    <source>
        <dbReference type="Proteomes" id="UP000775547"/>
    </source>
</evidence>
<evidence type="ECO:0000256" key="2">
    <source>
        <dbReference type="ARBA" id="ARBA00002704"/>
    </source>
</evidence>
<dbReference type="InterPro" id="IPR014306">
    <property type="entry name" value="Hydroxyisourate_hydrolase"/>
</dbReference>
<reference evidence="9" key="2">
    <citation type="submission" date="2021-10" db="EMBL/GenBank/DDBJ databases">
        <title>Phylogenomics reveals ancestral predisposition of the termite-cultivated fungus Termitomyces towards a domesticated lifestyle.</title>
        <authorList>
            <person name="Auxier B."/>
            <person name="Grum-Grzhimaylo A."/>
            <person name="Cardenas M.E."/>
            <person name="Lodge J.D."/>
            <person name="Laessoe T."/>
            <person name="Pedersen O."/>
            <person name="Smith M.E."/>
            <person name="Kuyper T.W."/>
            <person name="Franco-Molano E.A."/>
            <person name="Baroni T.J."/>
            <person name="Aanen D.K."/>
        </authorList>
    </citation>
    <scope>NUCLEOTIDE SEQUENCE</scope>
    <source>
        <strain evidence="9">AP01</strain>
        <tissue evidence="9">Mycelium</tissue>
    </source>
</reference>
<dbReference type="PANTHER" id="PTHR10395:SF7">
    <property type="entry name" value="5-HYDROXYISOURATE HYDROLASE"/>
    <property type="match status" value="1"/>
</dbReference>